<dbReference type="RefSeq" id="WP_184235095.1">
    <property type="nucleotide sequence ID" value="NZ_JACHMJ010000001.1"/>
</dbReference>
<protein>
    <submittedName>
        <fullName evidence="5">Ubiquinone/menaquinone biosynthesis C-methylase UbiE</fullName>
    </submittedName>
</protein>
<dbReference type="PANTHER" id="PTHR43464">
    <property type="entry name" value="METHYLTRANSFERASE"/>
    <property type="match status" value="1"/>
</dbReference>
<keyword evidence="3" id="KW-0949">S-adenosyl-L-methionine</keyword>
<dbReference type="GO" id="GO:0008168">
    <property type="term" value="F:methyltransferase activity"/>
    <property type="evidence" value="ECO:0007669"/>
    <property type="project" value="UniProtKB-KW"/>
</dbReference>
<dbReference type="InterPro" id="IPR029063">
    <property type="entry name" value="SAM-dependent_MTases_sf"/>
</dbReference>
<evidence type="ECO:0000259" key="4">
    <source>
        <dbReference type="Pfam" id="PF13649"/>
    </source>
</evidence>
<name>A0A841ANP3_9MICO</name>
<proteinExistence type="predicted"/>
<comment type="caution">
    <text evidence="5">The sequence shown here is derived from an EMBL/GenBank/DDBJ whole genome shotgun (WGS) entry which is preliminary data.</text>
</comment>
<dbReference type="SUPFAM" id="SSF53335">
    <property type="entry name" value="S-adenosyl-L-methionine-dependent methyltransferases"/>
    <property type="match status" value="1"/>
</dbReference>
<evidence type="ECO:0000256" key="2">
    <source>
        <dbReference type="ARBA" id="ARBA00022679"/>
    </source>
</evidence>
<dbReference type="Pfam" id="PF13649">
    <property type="entry name" value="Methyltransf_25"/>
    <property type="match status" value="1"/>
</dbReference>
<evidence type="ECO:0000313" key="5">
    <source>
        <dbReference type="EMBL" id="MBB5843039.1"/>
    </source>
</evidence>
<dbReference type="Gene3D" id="3.40.50.150">
    <property type="entry name" value="Vaccinia Virus protein VP39"/>
    <property type="match status" value="1"/>
</dbReference>
<dbReference type="GO" id="GO:0032259">
    <property type="term" value="P:methylation"/>
    <property type="evidence" value="ECO:0007669"/>
    <property type="project" value="UniProtKB-KW"/>
</dbReference>
<accession>A0A841ANP3</accession>
<dbReference type="AlphaFoldDB" id="A0A841ANP3"/>
<dbReference type="PANTHER" id="PTHR43464:SF19">
    <property type="entry name" value="UBIQUINONE BIOSYNTHESIS O-METHYLTRANSFERASE, MITOCHONDRIAL"/>
    <property type="match status" value="1"/>
</dbReference>
<dbReference type="InterPro" id="IPR041698">
    <property type="entry name" value="Methyltransf_25"/>
</dbReference>
<feature type="domain" description="Methyltransferase" evidence="4">
    <location>
        <begin position="47"/>
        <end position="136"/>
    </location>
</feature>
<evidence type="ECO:0000313" key="6">
    <source>
        <dbReference type="Proteomes" id="UP000536685"/>
    </source>
</evidence>
<keyword evidence="1 5" id="KW-0489">Methyltransferase</keyword>
<keyword evidence="6" id="KW-1185">Reference proteome</keyword>
<reference evidence="5 6" key="1">
    <citation type="submission" date="2020-08" db="EMBL/GenBank/DDBJ databases">
        <title>Sequencing the genomes of 1000 actinobacteria strains.</title>
        <authorList>
            <person name="Klenk H.-P."/>
        </authorList>
    </citation>
    <scope>NUCLEOTIDE SEQUENCE [LARGE SCALE GENOMIC DNA]</scope>
    <source>
        <strain evidence="5 6">DSM 105784</strain>
    </source>
</reference>
<evidence type="ECO:0000256" key="3">
    <source>
        <dbReference type="ARBA" id="ARBA00022691"/>
    </source>
</evidence>
<organism evidence="5 6">
    <name type="scientific">Conyzicola lurida</name>
    <dbReference type="NCBI Taxonomy" id="1172621"/>
    <lineage>
        <taxon>Bacteria</taxon>
        <taxon>Bacillati</taxon>
        <taxon>Actinomycetota</taxon>
        <taxon>Actinomycetes</taxon>
        <taxon>Micrococcales</taxon>
        <taxon>Microbacteriaceae</taxon>
        <taxon>Conyzicola</taxon>
    </lineage>
</organism>
<keyword evidence="2" id="KW-0808">Transferase</keyword>
<sequence length="199" mass="21488">MTVDPVHAAYTNRAGEYIEAVGKIEHAAVADRDYVLAWAQSVDGPLLDVGCGPGQWTEFLREAGLDVEGVDLVEAFIDDARQRYPSARYRVGRAEALGVPAGSLGGVLAWYSLIHTDPERLDEPLKEFARAIRPGGSLVIGFFDGVAGESFDHAVATAYYWSVGSLAEWLVRAGFTVTDARTRQDPGVRRHGVIAATKA</sequence>
<dbReference type="CDD" id="cd02440">
    <property type="entry name" value="AdoMet_MTases"/>
    <property type="match status" value="1"/>
</dbReference>
<gene>
    <name evidence="5" type="ORF">HD599_001362</name>
</gene>
<dbReference type="EMBL" id="JACHMJ010000001">
    <property type="protein sequence ID" value="MBB5843039.1"/>
    <property type="molecule type" value="Genomic_DNA"/>
</dbReference>
<dbReference type="Proteomes" id="UP000536685">
    <property type="component" value="Unassembled WGS sequence"/>
</dbReference>
<evidence type="ECO:0000256" key="1">
    <source>
        <dbReference type="ARBA" id="ARBA00022603"/>
    </source>
</evidence>
<keyword evidence="5" id="KW-0830">Ubiquinone</keyword>